<dbReference type="PANTHER" id="PTHR32089:SF112">
    <property type="entry name" value="LYSOZYME-LIKE PROTEIN-RELATED"/>
    <property type="match status" value="1"/>
</dbReference>
<dbReference type="InterPro" id="IPR004089">
    <property type="entry name" value="MCPsignal_dom"/>
</dbReference>
<accession>A0AAW9ILT5</accession>
<dbReference type="GO" id="GO:0007165">
    <property type="term" value="P:signal transduction"/>
    <property type="evidence" value="ECO:0007669"/>
    <property type="project" value="UniProtKB-KW"/>
</dbReference>
<evidence type="ECO:0000313" key="5">
    <source>
        <dbReference type="Proteomes" id="UP001291306"/>
    </source>
</evidence>
<reference evidence="4" key="1">
    <citation type="submission" date="2019-11" db="EMBL/GenBank/DDBJ databases">
        <title>Characterization of Clostridium perfringens isolates from swine manure treated agricultural soils.</title>
        <authorList>
            <person name="Wushke S.T."/>
        </authorList>
    </citation>
    <scope>NUCLEOTIDE SEQUENCE</scope>
    <source>
        <strain evidence="4">X26</strain>
    </source>
</reference>
<name>A0AAW9ILT5_CLOPF</name>
<proteinExistence type="predicted"/>
<evidence type="ECO:0000256" key="2">
    <source>
        <dbReference type="PROSITE-ProRule" id="PRU00284"/>
    </source>
</evidence>
<feature type="non-terminal residue" evidence="4">
    <location>
        <position position="1"/>
    </location>
</feature>
<gene>
    <name evidence="4" type="ORF">GNF79_20695</name>
</gene>
<comment type="caution">
    <text evidence="4">The sequence shown here is derived from an EMBL/GenBank/DDBJ whole genome shotgun (WGS) entry which is preliminary data.</text>
</comment>
<dbReference type="Proteomes" id="UP001291306">
    <property type="component" value="Unassembled WGS sequence"/>
</dbReference>
<feature type="domain" description="Methyl-accepting transducer" evidence="3">
    <location>
        <begin position="1"/>
        <end position="128"/>
    </location>
</feature>
<dbReference type="SUPFAM" id="SSF58104">
    <property type="entry name" value="Methyl-accepting chemotaxis protein (MCP) signaling domain"/>
    <property type="match status" value="1"/>
</dbReference>
<dbReference type="RefSeq" id="WP_322459492.1">
    <property type="nucleotide sequence ID" value="NZ_WNVC01001390.1"/>
</dbReference>
<dbReference type="EMBL" id="WNVC01001390">
    <property type="protein sequence ID" value="MDZ5001423.1"/>
    <property type="molecule type" value="Genomic_DNA"/>
</dbReference>
<dbReference type="Pfam" id="PF00015">
    <property type="entry name" value="MCPsignal"/>
    <property type="match status" value="1"/>
</dbReference>
<sequence>AGEQGRGFAVVAEEVRKLAEQSQQAVKDINSNLSFFAGEINSLVKSIESQYTVLELETTNLENVRNISSEANDLIEVVSNETNKSIAQLNSEVQSVEEMFKTIDSLAAIAAENAASSQQVNQDIEEFTRNIQD</sequence>
<evidence type="ECO:0000259" key="3">
    <source>
        <dbReference type="PROSITE" id="PS50111"/>
    </source>
</evidence>
<organism evidence="4 5">
    <name type="scientific">Clostridium perfringens</name>
    <dbReference type="NCBI Taxonomy" id="1502"/>
    <lineage>
        <taxon>Bacteria</taxon>
        <taxon>Bacillati</taxon>
        <taxon>Bacillota</taxon>
        <taxon>Clostridia</taxon>
        <taxon>Eubacteriales</taxon>
        <taxon>Clostridiaceae</taxon>
        <taxon>Clostridium</taxon>
    </lineage>
</organism>
<dbReference type="GO" id="GO:0016020">
    <property type="term" value="C:membrane"/>
    <property type="evidence" value="ECO:0007669"/>
    <property type="project" value="InterPro"/>
</dbReference>
<dbReference type="PROSITE" id="PS50111">
    <property type="entry name" value="CHEMOTAXIS_TRANSDUC_2"/>
    <property type="match status" value="1"/>
</dbReference>
<evidence type="ECO:0000313" key="4">
    <source>
        <dbReference type="EMBL" id="MDZ5001423.1"/>
    </source>
</evidence>
<keyword evidence="1 2" id="KW-0807">Transducer</keyword>
<evidence type="ECO:0000256" key="1">
    <source>
        <dbReference type="ARBA" id="ARBA00023224"/>
    </source>
</evidence>
<dbReference type="PANTHER" id="PTHR32089">
    <property type="entry name" value="METHYL-ACCEPTING CHEMOTAXIS PROTEIN MCPB"/>
    <property type="match status" value="1"/>
</dbReference>
<protein>
    <submittedName>
        <fullName evidence="4">Chemotaxis protein</fullName>
    </submittedName>
</protein>
<feature type="non-terminal residue" evidence="4">
    <location>
        <position position="133"/>
    </location>
</feature>
<dbReference type="Gene3D" id="1.10.287.950">
    <property type="entry name" value="Methyl-accepting chemotaxis protein"/>
    <property type="match status" value="1"/>
</dbReference>
<dbReference type="AlphaFoldDB" id="A0AAW9ILT5"/>